<comment type="caution">
    <text evidence="3">The sequence shown here is derived from an EMBL/GenBank/DDBJ whole genome shotgun (WGS) entry which is preliminary data.</text>
</comment>
<feature type="signal peptide" evidence="1">
    <location>
        <begin position="1"/>
        <end position="18"/>
    </location>
</feature>
<dbReference type="InterPro" id="IPR036928">
    <property type="entry name" value="AS_sf"/>
</dbReference>
<organism evidence="3 4">
    <name type="scientific">Myriangium duriaei CBS 260.36</name>
    <dbReference type="NCBI Taxonomy" id="1168546"/>
    <lineage>
        <taxon>Eukaryota</taxon>
        <taxon>Fungi</taxon>
        <taxon>Dikarya</taxon>
        <taxon>Ascomycota</taxon>
        <taxon>Pezizomycotina</taxon>
        <taxon>Dothideomycetes</taxon>
        <taxon>Dothideomycetidae</taxon>
        <taxon>Myriangiales</taxon>
        <taxon>Myriangiaceae</taxon>
        <taxon>Myriangium</taxon>
    </lineage>
</organism>
<feature type="domain" description="Amidase" evidence="2">
    <location>
        <begin position="58"/>
        <end position="515"/>
    </location>
</feature>
<feature type="chain" id="PRO_5040116303" evidence="1">
    <location>
        <begin position="19"/>
        <end position="550"/>
    </location>
</feature>
<dbReference type="EMBL" id="ML996087">
    <property type="protein sequence ID" value="KAF2151949.1"/>
    <property type="molecule type" value="Genomic_DNA"/>
</dbReference>
<dbReference type="PANTHER" id="PTHR42678">
    <property type="entry name" value="AMIDASE"/>
    <property type="match status" value="1"/>
</dbReference>
<dbReference type="SUPFAM" id="SSF75304">
    <property type="entry name" value="Amidase signature (AS) enzymes"/>
    <property type="match status" value="1"/>
</dbReference>
<keyword evidence="4" id="KW-1185">Reference proteome</keyword>
<dbReference type="OrthoDB" id="566138at2759"/>
<gene>
    <name evidence="3" type="ORF">K461DRAFT_294813</name>
</gene>
<accession>A0A9P4MJC9</accession>
<sequence length="550" mass="58752">MRFPLLTAVFGLSASVSALVAKDTQPDCPTKASIPLLLDATLEDLVNGLNNKLYTSVDLVHAYIDRIHEVNATLKVVTELNPDAVQIAQQADARRAIKKLLGPLDGIPVLIKNNIATNDKMNNTAGSFALLGAKVPQDSTIAAKLRKAGAIILGKTNLSQWANFRSDNTTNGWSAYGGQCTAAYYPNQDPSGSSSGSGVSSSIGLAWATLGSETSGSILSPGSVNNLVGIKPTVGLTSRHLVIPISEHQDTVGPLARTVTDAAYLLQAIAGVDPLDNYTSAIPNHGQIPNYVAALDKNALKGKRIGVATNAYVGGQVAPEVQAAFEKAITQIKGAGATIVESNFTSYDAFLNSSVPLDVLEIDFVTNLKQYLDLLTYDPTGVKNLADVAKFTENFKQEDYPERDIDLWQQALAFGYNNTDPRFWALYQQNLYFGGLTGVLGAIKNHSLDAIILPTDVSPNLPALVGSPVVTVPLGFYPNSTAVTTTGDFDNLVETAPGVPFGISFLGKRFDESTIIGLAYAYEQLTKHRYDEKPVIQPKTELKDVIGKSH</sequence>
<reference evidence="3" key="1">
    <citation type="journal article" date="2020" name="Stud. Mycol.">
        <title>101 Dothideomycetes genomes: a test case for predicting lifestyles and emergence of pathogens.</title>
        <authorList>
            <person name="Haridas S."/>
            <person name="Albert R."/>
            <person name="Binder M."/>
            <person name="Bloem J."/>
            <person name="Labutti K."/>
            <person name="Salamov A."/>
            <person name="Andreopoulos B."/>
            <person name="Baker S."/>
            <person name="Barry K."/>
            <person name="Bills G."/>
            <person name="Bluhm B."/>
            <person name="Cannon C."/>
            <person name="Castanera R."/>
            <person name="Culley D."/>
            <person name="Daum C."/>
            <person name="Ezra D."/>
            <person name="Gonzalez J."/>
            <person name="Henrissat B."/>
            <person name="Kuo A."/>
            <person name="Liang C."/>
            <person name="Lipzen A."/>
            <person name="Lutzoni F."/>
            <person name="Magnuson J."/>
            <person name="Mondo S."/>
            <person name="Nolan M."/>
            <person name="Ohm R."/>
            <person name="Pangilinan J."/>
            <person name="Park H.-J."/>
            <person name="Ramirez L."/>
            <person name="Alfaro M."/>
            <person name="Sun H."/>
            <person name="Tritt A."/>
            <person name="Yoshinaga Y."/>
            <person name="Zwiers L.-H."/>
            <person name="Turgeon B."/>
            <person name="Goodwin S."/>
            <person name="Spatafora J."/>
            <person name="Crous P."/>
            <person name="Grigoriev I."/>
        </authorList>
    </citation>
    <scope>NUCLEOTIDE SEQUENCE</scope>
    <source>
        <strain evidence="3">CBS 260.36</strain>
    </source>
</reference>
<dbReference type="Pfam" id="PF01425">
    <property type="entry name" value="Amidase"/>
    <property type="match status" value="1"/>
</dbReference>
<evidence type="ECO:0000256" key="1">
    <source>
        <dbReference type="SAM" id="SignalP"/>
    </source>
</evidence>
<protein>
    <submittedName>
        <fullName evidence="3">Amidase</fullName>
    </submittedName>
</protein>
<evidence type="ECO:0000313" key="3">
    <source>
        <dbReference type="EMBL" id="KAF2151949.1"/>
    </source>
</evidence>
<dbReference type="Gene3D" id="3.90.1300.10">
    <property type="entry name" value="Amidase signature (AS) domain"/>
    <property type="match status" value="1"/>
</dbReference>
<evidence type="ECO:0000313" key="4">
    <source>
        <dbReference type="Proteomes" id="UP000799439"/>
    </source>
</evidence>
<dbReference type="PANTHER" id="PTHR42678:SF34">
    <property type="entry name" value="OS04G0183300 PROTEIN"/>
    <property type="match status" value="1"/>
</dbReference>
<dbReference type="AlphaFoldDB" id="A0A9P4MJC9"/>
<dbReference type="Proteomes" id="UP000799439">
    <property type="component" value="Unassembled WGS sequence"/>
</dbReference>
<keyword evidence="1" id="KW-0732">Signal</keyword>
<proteinExistence type="predicted"/>
<dbReference type="InterPro" id="IPR023631">
    <property type="entry name" value="Amidase_dom"/>
</dbReference>
<name>A0A9P4MJC9_9PEZI</name>
<evidence type="ECO:0000259" key="2">
    <source>
        <dbReference type="Pfam" id="PF01425"/>
    </source>
</evidence>